<dbReference type="InterPro" id="IPR042099">
    <property type="entry name" value="ANL_N_sf"/>
</dbReference>
<evidence type="ECO:0000256" key="6">
    <source>
        <dbReference type="SAM" id="Phobius"/>
    </source>
</evidence>
<dbReference type="PROSITE" id="PS00455">
    <property type="entry name" value="AMP_BINDING"/>
    <property type="match status" value="1"/>
</dbReference>
<feature type="transmembrane region" description="Helical" evidence="6">
    <location>
        <begin position="67"/>
        <end position="86"/>
    </location>
</feature>
<dbReference type="PANTHER" id="PTHR43272:SF33">
    <property type="entry name" value="AMP-BINDING DOMAIN-CONTAINING PROTEIN-RELATED"/>
    <property type="match status" value="1"/>
</dbReference>
<keyword evidence="2" id="KW-0547">Nucleotide-binding</keyword>
<dbReference type="EMBL" id="JADCNM010000005">
    <property type="protein sequence ID" value="KAG0482374.1"/>
    <property type="molecule type" value="Genomic_DNA"/>
</dbReference>
<dbReference type="GO" id="GO:0009698">
    <property type="term" value="P:phenylpropanoid metabolic process"/>
    <property type="evidence" value="ECO:0007669"/>
    <property type="project" value="UniProtKB-ARBA"/>
</dbReference>
<evidence type="ECO:0000256" key="3">
    <source>
        <dbReference type="ARBA" id="ARBA00022840"/>
    </source>
</evidence>
<feature type="domain" description="AMP-dependent synthetase/ligase" evidence="7">
    <location>
        <begin position="280"/>
        <end position="319"/>
    </location>
</feature>
<evidence type="ECO:0000256" key="5">
    <source>
        <dbReference type="SAM" id="MobiDB-lite"/>
    </source>
</evidence>
<evidence type="ECO:0000313" key="8">
    <source>
        <dbReference type="EMBL" id="KAG0482374.1"/>
    </source>
</evidence>
<feature type="compositionally biased region" description="Basic residues" evidence="5">
    <location>
        <begin position="671"/>
        <end position="681"/>
    </location>
</feature>
<name>A0A835R0Y1_VANPL</name>
<evidence type="ECO:0000313" key="9">
    <source>
        <dbReference type="Proteomes" id="UP000639772"/>
    </source>
</evidence>
<dbReference type="InterPro" id="IPR000873">
    <property type="entry name" value="AMP-dep_synth/lig_dom"/>
</dbReference>
<dbReference type="GO" id="GO:0005783">
    <property type="term" value="C:endoplasmic reticulum"/>
    <property type="evidence" value="ECO:0007669"/>
    <property type="project" value="TreeGrafter"/>
</dbReference>
<comment type="caution">
    <text evidence="8">The sequence shown here is derived from an EMBL/GenBank/DDBJ whole genome shotgun (WGS) entry which is preliminary data.</text>
</comment>
<keyword evidence="6" id="KW-1133">Transmembrane helix</keyword>
<dbReference type="InterPro" id="IPR020845">
    <property type="entry name" value="AMP-binding_CS"/>
</dbReference>
<dbReference type="GO" id="GO:0005524">
    <property type="term" value="F:ATP binding"/>
    <property type="evidence" value="ECO:0007669"/>
    <property type="project" value="UniProtKB-KW"/>
</dbReference>
<dbReference type="AlphaFoldDB" id="A0A835R0Y1"/>
<evidence type="ECO:0000256" key="2">
    <source>
        <dbReference type="ARBA" id="ARBA00022741"/>
    </source>
</evidence>
<dbReference type="GO" id="GO:0004467">
    <property type="term" value="F:long-chain fatty acid-CoA ligase activity"/>
    <property type="evidence" value="ECO:0007669"/>
    <property type="project" value="UniProtKB-ARBA"/>
</dbReference>
<feature type="domain" description="AMP-dependent synthetase/ligase" evidence="7">
    <location>
        <begin position="324"/>
        <end position="497"/>
    </location>
</feature>
<dbReference type="SUPFAM" id="SSF56801">
    <property type="entry name" value="Acetyl-CoA synthetase-like"/>
    <property type="match status" value="1"/>
</dbReference>
<dbReference type="GO" id="GO:0016207">
    <property type="term" value="F:4-coumarate-CoA ligase activity"/>
    <property type="evidence" value="ECO:0007669"/>
    <property type="project" value="UniProtKB-EC"/>
</dbReference>
<reference evidence="8 9" key="1">
    <citation type="journal article" date="2020" name="Nat. Food">
        <title>A phased Vanilla planifolia genome enables genetic improvement of flavour and production.</title>
        <authorList>
            <person name="Hasing T."/>
            <person name="Tang H."/>
            <person name="Brym M."/>
            <person name="Khazi F."/>
            <person name="Huang T."/>
            <person name="Chambers A.H."/>
        </authorList>
    </citation>
    <scope>NUCLEOTIDE SEQUENCE [LARGE SCALE GENOMIC DNA]</scope>
    <source>
        <tissue evidence="8">Leaf</tissue>
    </source>
</reference>
<dbReference type="PANTHER" id="PTHR43272">
    <property type="entry name" value="LONG-CHAIN-FATTY-ACID--COA LIGASE"/>
    <property type="match status" value="1"/>
</dbReference>
<feature type="region of interest" description="Disordered" evidence="5">
    <location>
        <begin position="659"/>
        <end position="721"/>
    </location>
</feature>
<sequence>MIKRKGAWEAKLPRKWKKLRWRNGSLKKSYEKLGKNSDVAKDKKVFWKKSFDLCETKSTGFKQRPGYVLIPATLILNTVLNIAVIGNIPLPTNLIAAVYDTFKKHKPRVYVNRTTPECDFRPSQELECDGDAKSLFSLGVTAGEFVNGQGYSVVLPEKLQTGKWNVYRSARSPLKLIRGFHEHPDIRTLHDNFVHAVNSFRDYKYLGTRIRADGTVGEYKWMTYGETCTSRSAIGSGLIYHDIPKLLSFRSKIPSVRLIVVVGGSDENLDFVPSINQPTVITYSKLYEQGYSNLKPFCPPNPEDIATICYTSGTTGTPKDNLKLVDDMAVLRPTVFASVPRLYNRIYAGVMNAVKTSGGLKEKLFNVAFNAKMQAILSGKNPSPIWDKLVFNKIKDKLGGRVRFMTSGASPLSQDIMDFLRVCFGGEVIEGYGMTETSCVISSMDVGDIMTGHVGSPNPACEIKLVDVPEMNYTSDDSPYPRGEICVRGPIVFQGYYKDEVQTKEVIDEDGWLHTGDIGLWLHGGRLKIIDRKKNIFKLAQGEYIAPEKLENVYAKCKFVSQCFIYGDSFNSCLVAVVAVDPEMLKNWAASDGIQYESLEQLCSDPRARAAVLAEMDDVGRQAELRGFEFAKAVTLVLDPFTLENGLLTPTFKARLRSRSRSHHYDTQRQGKPKWRARGKKSRESGRRRCVFEARRGDVGKTARAGEHEGNSPEVARRAGF</sequence>
<dbReference type="OrthoDB" id="1700726at2759"/>
<protein>
    <recommendedName>
        <fullName evidence="1">4-coumarate--CoA ligase</fullName>
        <ecNumber evidence="1">6.2.1.12</ecNumber>
    </recommendedName>
</protein>
<keyword evidence="3" id="KW-0067">ATP-binding</keyword>
<keyword evidence="6" id="KW-0472">Membrane</keyword>
<dbReference type="Gene3D" id="3.40.50.12780">
    <property type="entry name" value="N-terminal domain of ligase-like"/>
    <property type="match status" value="2"/>
</dbReference>
<dbReference type="EC" id="6.2.1.12" evidence="1"/>
<dbReference type="GO" id="GO:0106290">
    <property type="term" value="F:trans-cinnamate-CoA ligase activity"/>
    <property type="evidence" value="ECO:0007669"/>
    <property type="project" value="UniProtKB-ARBA"/>
</dbReference>
<dbReference type="Proteomes" id="UP000639772">
    <property type="component" value="Unassembled WGS sequence"/>
</dbReference>
<keyword evidence="6" id="KW-0812">Transmembrane</keyword>
<proteinExistence type="predicted"/>
<dbReference type="GO" id="GO:0016020">
    <property type="term" value="C:membrane"/>
    <property type="evidence" value="ECO:0007669"/>
    <property type="project" value="TreeGrafter"/>
</dbReference>
<accession>A0A835R0Y1</accession>
<evidence type="ECO:0000256" key="1">
    <source>
        <dbReference type="ARBA" id="ARBA00012959"/>
    </source>
</evidence>
<feature type="compositionally biased region" description="Basic and acidic residues" evidence="5">
    <location>
        <begin position="682"/>
        <end position="721"/>
    </location>
</feature>
<evidence type="ECO:0000259" key="7">
    <source>
        <dbReference type="Pfam" id="PF00501"/>
    </source>
</evidence>
<dbReference type="Pfam" id="PF00501">
    <property type="entry name" value="AMP-binding"/>
    <property type="match status" value="2"/>
</dbReference>
<gene>
    <name evidence="8" type="ORF">HPP92_010458</name>
</gene>
<evidence type="ECO:0000256" key="4">
    <source>
        <dbReference type="ARBA" id="ARBA00034252"/>
    </source>
</evidence>
<comment type="catalytic activity">
    <reaction evidence="4">
        <text>(E)-4-coumarate + ATP + CoA = (E)-4-coumaroyl-CoA + AMP + diphosphate</text>
        <dbReference type="Rhea" id="RHEA:19641"/>
        <dbReference type="ChEBI" id="CHEBI:12876"/>
        <dbReference type="ChEBI" id="CHEBI:30616"/>
        <dbReference type="ChEBI" id="CHEBI:33019"/>
        <dbReference type="ChEBI" id="CHEBI:57287"/>
        <dbReference type="ChEBI" id="CHEBI:85008"/>
        <dbReference type="ChEBI" id="CHEBI:456215"/>
        <dbReference type="EC" id="6.2.1.12"/>
    </reaction>
    <physiologicalReaction direction="left-to-right" evidence="4">
        <dbReference type="Rhea" id="RHEA:19642"/>
    </physiologicalReaction>
</comment>
<organism evidence="8 9">
    <name type="scientific">Vanilla planifolia</name>
    <name type="common">Vanilla</name>
    <dbReference type="NCBI Taxonomy" id="51239"/>
    <lineage>
        <taxon>Eukaryota</taxon>
        <taxon>Viridiplantae</taxon>
        <taxon>Streptophyta</taxon>
        <taxon>Embryophyta</taxon>
        <taxon>Tracheophyta</taxon>
        <taxon>Spermatophyta</taxon>
        <taxon>Magnoliopsida</taxon>
        <taxon>Liliopsida</taxon>
        <taxon>Asparagales</taxon>
        <taxon>Orchidaceae</taxon>
        <taxon>Vanilloideae</taxon>
        <taxon>Vanilleae</taxon>
        <taxon>Vanilla</taxon>
    </lineage>
</organism>